<dbReference type="BioCyc" id="SENT913075:G120P-543-MONOMER"/>
<comment type="caution">
    <text evidence="5">The sequence shown here is derived from an EMBL/GenBank/DDBJ whole genome shotgun (WGS) entry which is preliminary data.</text>
</comment>
<dbReference type="PANTHER" id="PTHR44846:SF1">
    <property type="entry name" value="MANNOSYL-D-GLYCERATE TRANSPORT_METABOLISM SYSTEM REPRESSOR MNGR-RELATED"/>
    <property type="match status" value="1"/>
</dbReference>
<keyword evidence="1" id="KW-0805">Transcription regulation</keyword>
<protein>
    <submittedName>
        <fullName evidence="5">Transcriptional regulator GntR</fullName>
    </submittedName>
</protein>
<keyword evidence="3" id="KW-0804">Transcription</keyword>
<dbReference type="PROSITE" id="PS50949">
    <property type="entry name" value="HTH_GNTR"/>
    <property type="match status" value="1"/>
</dbReference>
<sequence>MEQAHTRLIAQLNERISAADNTPPSIRDYYSPADNTPLYMKFAQTVKDAVRSGILEHGNILPGERDLSQLTGVSRITVRKAMQALEEEGVVTRARGYGTQINNIFEYSLKEARGFSQQVVLRGKKPDTLWVNKRVVSCPDEVAQHLAIPAGSDVFLLKRIRYVDEDAVSIEESWVPAHLIHDVDAIGISLYDYFRRQHIYPQRTRSRVSARMPDDEFQSHIQMDGKVPVLVIKQVALDQQQRPIEYSISYCRSDLYVFVCEE</sequence>
<dbReference type="Pfam" id="PF00392">
    <property type="entry name" value="GntR"/>
    <property type="match status" value="1"/>
</dbReference>
<gene>
    <name evidence="5" type="ORF">LTSEINV_3354</name>
</gene>
<accession>G5NF32</accession>
<dbReference type="InterPro" id="IPR011663">
    <property type="entry name" value="UTRA"/>
</dbReference>
<dbReference type="GO" id="GO:0003700">
    <property type="term" value="F:DNA-binding transcription factor activity"/>
    <property type="evidence" value="ECO:0007669"/>
    <property type="project" value="InterPro"/>
</dbReference>
<dbReference type="Pfam" id="PF07702">
    <property type="entry name" value="UTRA"/>
    <property type="match status" value="1"/>
</dbReference>
<dbReference type="SMART" id="SM00866">
    <property type="entry name" value="UTRA"/>
    <property type="match status" value="1"/>
</dbReference>
<dbReference type="Proteomes" id="UP000003532">
    <property type="component" value="Unassembled WGS sequence"/>
</dbReference>
<name>G5NF32_SALET</name>
<dbReference type="SUPFAM" id="SSF46785">
    <property type="entry name" value="Winged helix' DNA-binding domain"/>
    <property type="match status" value="1"/>
</dbReference>
<dbReference type="CDD" id="cd07377">
    <property type="entry name" value="WHTH_GntR"/>
    <property type="match status" value="1"/>
</dbReference>
<organism evidence="5 6">
    <name type="scientific">Salmonella enterica subsp. enterica serovar Inverness str. R8-3668</name>
    <dbReference type="NCBI Taxonomy" id="913075"/>
    <lineage>
        <taxon>Bacteria</taxon>
        <taxon>Pseudomonadati</taxon>
        <taxon>Pseudomonadota</taxon>
        <taxon>Gammaproteobacteria</taxon>
        <taxon>Enterobacterales</taxon>
        <taxon>Enterobacteriaceae</taxon>
        <taxon>Salmonella</taxon>
    </lineage>
</organism>
<evidence type="ECO:0000256" key="1">
    <source>
        <dbReference type="ARBA" id="ARBA00023015"/>
    </source>
</evidence>
<dbReference type="PANTHER" id="PTHR44846">
    <property type="entry name" value="MANNOSYL-D-GLYCERATE TRANSPORT/METABOLISM SYSTEM REPRESSOR MNGR-RELATED"/>
    <property type="match status" value="1"/>
</dbReference>
<evidence type="ECO:0000313" key="5">
    <source>
        <dbReference type="EMBL" id="EHC55736.1"/>
    </source>
</evidence>
<dbReference type="Gene3D" id="3.40.1410.10">
    <property type="entry name" value="Chorismate lyase-like"/>
    <property type="match status" value="1"/>
</dbReference>
<evidence type="ECO:0000313" key="6">
    <source>
        <dbReference type="Proteomes" id="UP000003532"/>
    </source>
</evidence>
<dbReference type="Gene3D" id="1.10.10.10">
    <property type="entry name" value="Winged helix-like DNA-binding domain superfamily/Winged helix DNA-binding domain"/>
    <property type="match status" value="1"/>
</dbReference>
<evidence type="ECO:0000256" key="2">
    <source>
        <dbReference type="ARBA" id="ARBA00023125"/>
    </source>
</evidence>
<dbReference type="InterPro" id="IPR028978">
    <property type="entry name" value="Chorismate_lyase_/UTRA_dom_sf"/>
</dbReference>
<dbReference type="SUPFAM" id="SSF64288">
    <property type="entry name" value="Chorismate lyase-like"/>
    <property type="match status" value="1"/>
</dbReference>
<dbReference type="InterPro" id="IPR000524">
    <property type="entry name" value="Tscrpt_reg_HTH_GntR"/>
</dbReference>
<dbReference type="EMBL" id="AFCO01001106">
    <property type="protein sequence ID" value="EHC55736.1"/>
    <property type="molecule type" value="Genomic_DNA"/>
</dbReference>
<evidence type="ECO:0000259" key="4">
    <source>
        <dbReference type="PROSITE" id="PS50949"/>
    </source>
</evidence>
<dbReference type="GO" id="GO:0045892">
    <property type="term" value="P:negative regulation of DNA-templated transcription"/>
    <property type="evidence" value="ECO:0007669"/>
    <property type="project" value="TreeGrafter"/>
</dbReference>
<dbReference type="InterPro" id="IPR036390">
    <property type="entry name" value="WH_DNA-bd_sf"/>
</dbReference>
<evidence type="ECO:0000256" key="3">
    <source>
        <dbReference type="ARBA" id="ARBA00023163"/>
    </source>
</evidence>
<dbReference type="AlphaFoldDB" id="G5NF32"/>
<dbReference type="GO" id="GO:0003677">
    <property type="term" value="F:DNA binding"/>
    <property type="evidence" value="ECO:0007669"/>
    <property type="project" value="UniProtKB-KW"/>
</dbReference>
<dbReference type="SMART" id="SM00345">
    <property type="entry name" value="HTH_GNTR"/>
    <property type="match status" value="1"/>
</dbReference>
<reference evidence="5 6" key="1">
    <citation type="journal article" date="2011" name="BMC Genomics">
        <title>Genome sequencing reveals diversification of virulence factor content and possible host adaptation in distinct subpopulations of Salmonella enterica.</title>
        <authorList>
            <person name="den Bakker H.C."/>
            <person name="Moreno Switt A.I."/>
            <person name="Govoni G."/>
            <person name="Cummings C.A."/>
            <person name="Ranieri M.L."/>
            <person name="Degoricija L."/>
            <person name="Hoelzer K."/>
            <person name="Rodriguez-Rivera L.D."/>
            <person name="Brown S."/>
            <person name="Bolchacova E."/>
            <person name="Furtado M.R."/>
            <person name="Wiedmann M."/>
        </authorList>
    </citation>
    <scope>NUCLEOTIDE SEQUENCE [LARGE SCALE GENOMIC DNA]</scope>
    <source>
        <strain evidence="5 6">R8-3668</strain>
    </source>
</reference>
<dbReference type="InterPro" id="IPR050679">
    <property type="entry name" value="Bact_HTH_transcr_reg"/>
</dbReference>
<dbReference type="PRINTS" id="PR00035">
    <property type="entry name" value="HTHGNTR"/>
</dbReference>
<proteinExistence type="predicted"/>
<dbReference type="PATRIC" id="fig|913075.3.peg.2580"/>
<keyword evidence="2" id="KW-0238">DNA-binding</keyword>
<feature type="domain" description="HTH gntR-type" evidence="4">
    <location>
        <begin position="36"/>
        <end position="104"/>
    </location>
</feature>
<dbReference type="InterPro" id="IPR036388">
    <property type="entry name" value="WH-like_DNA-bd_sf"/>
</dbReference>